<dbReference type="EMBL" id="ADFP01000075">
    <property type="protein sequence ID" value="EFB90544.1"/>
    <property type="molecule type" value="Genomic_DNA"/>
</dbReference>
<comment type="caution">
    <text evidence="2">The sequence shown here is derived from an EMBL/GenBank/DDBJ whole genome shotgun (WGS) entry which is preliminary data.</text>
</comment>
<accession>A0ABM9ZUF4</accession>
<sequence>MEEVRKSSLYCSAKWNEKESFRRRSGGLPPPAAEDGDAYLNGGCPGEQK</sequence>
<protein>
    <submittedName>
        <fullName evidence="2">Uncharacterized protein</fullName>
    </submittedName>
</protein>
<evidence type="ECO:0000313" key="3">
    <source>
        <dbReference type="Proteomes" id="UP000006462"/>
    </source>
</evidence>
<evidence type="ECO:0000256" key="1">
    <source>
        <dbReference type="SAM" id="MobiDB-lite"/>
    </source>
</evidence>
<name>A0ABM9ZUF4_9BACT</name>
<proteinExistence type="predicted"/>
<gene>
    <name evidence="2" type="ORF">HMPREF7215_1875</name>
</gene>
<reference evidence="2 3" key="1">
    <citation type="submission" date="2009-12" db="EMBL/GenBank/DDBJ databases">
        <authorList>
            <person name="Shrivastava S."/>
            <person name="Madupu R."/>
            <person name="Durkin A.S."/>
            <person name="Torralba M."/>
            <person name="Methe B."/>
            <person name="Sutton G.G."/>
            <person name="Strausberg R.L."/>
            <person name="Nelson K.E."/>
        </authorList>
    </citation>
    <scope>NUCLEOTIDE SEQUENCE [LARGE SCALE GENOMIC DNA]</scope>
    <source>
        <strain evidence="2 3">W5455</strain>
    </source>
</reference>
<evidence type="ECO:0000313" key="2">
    <source>
        <dbReference type="EMBL" id="EFB90544.1"/>
    </source>
</evidence>
<dbReference type="Proteomes" id="UP000006462">
    <property type="component" value="Unassembled WGS sequence"/>
</dbReference>
<organism evidence="2 3">
    <name type="scientific">Pyramidobacter piscolens W5455</name>
    <dbReference type="NCBI Taxonomy" id="352165"/>
    <lineage>
        <taxon>Bacteria</taxon>
        <taxon>Thermotogati</taxon>
        <taxon>Synergistota</taxon>
        <taxon>Synergistia</taxon>
        <taxon>Synergistales</taxon>
        <taxon>Dethiosulfovibrionaceae</taxon>
        <taxon>Pyramidobacter</taxon>
    </lineage>
</organism>
<feature type="region of interest" description="Disordered" evidence="1">
    <location>
        <begin position="20"/>
        <end position="49"/>
    </location>
</feature>
<keyword evidence="3" id="KW-1185">Reference proteome</keyword>